<dbReference type="PANTHER" id="PTHR42964:SF1">
    <property type="entry name" value="POLYKETIDE BIOSYNTHESIS ENOYL-COA HYDRATASE PKSH-RELATED"/>
    <property type="match status" value="1"/>
</dbReference>
<organism evidence="3 4">
    <name type="scientific">Sulfitobacter porphyrae</name>
    <dbReference type="NCBI Taxonomy" id="1246864"/>
    <lineage>
        <taxon>Bacteria</taxon>
        <taxon>Pseudomonadati</taxon>
        <taxon>Pseudomonadota</taxon>
        <taxon>Alphaproteobacteria</taxon>
        <taxon>Rhodobacterales</taxon>
        <taxon>Roseobacteraceae</taxon>
        <taxon>Sulfitobacter</taxon>
    </lineage>
</organism>
<evidence type="ECO:0000256" key="1">
    <source>
        <dbReference type="ARBA" id="ARBA00005254"/>
    </source>
</evidence>
<comment type="caution">
    <text evidence="3">The sequence shown here is derived from an EMBL/GenBank/DDBJ whole genome shotgun (WGS) entry which is preliminary data.</text>
</comment>
<dbReference type="Proteomes" id="UP001596353">
    <property type="component" value="Unassembled WGS sequence"/>
</dbReference>
<evidence type="ECO:0000313" key="4">
    <source>
        <dbReference type="Proteomes" id="UP001596353"/>
    </source>
</evidence>
<dbReference type="EMBL" id="JBHSWG010000003">
    <property type="protein sequence ID" value="MFC6761483.1"/>
    <property type="molecule type" value="Genomic_DNA"/>
</dbReference>
<comment type="similarity">
    <text evidence="1 2">Belongs to the enoyl-CoA hydratase/isomerase family.</text>
</comment>
<name>A0ABW2B9N4_9RHOB</name>
<evidence type="ECO:0000313" key="3">
    <source>
        <dbReference type="EMBL" id="MFC6761483.1"/>
    </source>
</evidence>
<dbReference type="Gene3D" id="3.90.226.10">
    <property type="entry name" value="2-enoyl-CoA Hydratase, Chain A, domain 1"/>
    <property type="match status" value="1"/>
</dbReference>
<dbReference type="InterPro" id="IPR029045">
    <property type="entry name" value="ClpP/crotonase-like_dom_sf"/>
</dbReference>
<sequence length="160" mass="16328">MPIVAAIQGPVAGGGLGLALCADIVIGSDKAMFRAGYPAIGVSPDLGSSYHVLRRTGPTFAMALFMTNRKVEAIEALTAGLLNEAVPAAALDARIAQLAATLEAMPRASLAAIKRLISAPGQTLPDHMAKEAAEIISCAGTADAIEGITAFSENRPARFG</sequence>
<dbReference type="InterPro" id="IPR051683">
    <property type="entry name" value="Enoyl-CoA_Hydratase/Isomerase"/>
</dbReference>
<dbReference type="Pfam" id="PF00378">
    <property type="entry name" value="ECH_1"/>
    <property type="match status" value="1"/>
</dbReference>
<protein>
    <submittedName>
        <fullName evidence="3">Enoyl-CoA hydratase/isomerase family protein</fullName>
    </submittedName>
</protein>
<dbReference type="PROSITE" id="PS00166">
    <property type="entry name" value="ENOYL_COA_HYDRATASE"/>
    <property type="match status" value="1"/>
</dbReference>
<dbReference type="InterPro" id="IPR001753">
    <property type="entry name" value="Enoyl-CoA_hydra/iso"/>
</dbReference>
<reference evidence="4" key="1">
    <citation type="journal article" date="2019" name="Int. J. Syst. Evol. Microbiol.">
        <title>The Global Catalogue of Microorganisms (GCM) 10K type strain sequencing project: providing services to taxonomists for standard genome sequencing and annotation.</title>
        <authorList>
            <consortium name="The Broad Institute Genomics Platform"/>
            <consortium name="The Broad Institute Genome Sequencing Center for Infectious Disease"/>
            <person name="Wu L."/>
            <person name="Ma J."/>
        </authorList>
    </citation>
    <scope>NUCLEOTIDE SEQUENCE [LARGE SCALE GENOMIC DNA]</scope>
    <source>
        <strain evidence="4">CCUG 66188</strain>
    </source>
</reference>
<keyword evidence="4" id="KW-1185">Reference proteome</keyword>
<dbReference type="SUPFAM" id="SSF52096">
    <property type="entry name" value="ClpP/crotonase"/>
    <property type="match status" value="1"/>
</dbReference>
<dbReference type="CDD" id="cd06558">
    <property type="entry name" value="crotonase-like"/>
    <property type="match status" value="1"/>
</dbReference>
<evidence type="ECO:0000256" key="2">
    <source>
        <dbReference type="RuleBase" id="RU003707"/>
    </source>
</evidence>
<gene>
    <name evidence="3" type="ORF">ACFQFQ_21770</name>
</gene>
<proteinExistence type="inferred from homology"/>
<dbReference type="InterPro" id="IPR018376">
    <property type="entry name" value="Enoyl-CoA_hyd/isom_CS"/>
</dbReference>
<dbReference type="PANTHER" id="PTHR42964">
    <property type="entry name" value="ENOYL-COA HYDRATASE"/>
    <property type="match status" value="1"/>
</dbReference>
<accession>A0ABW2B9N4</accession>